<keyword evidence="3" id="KW-1185">Reference proteome</keyword>
<sequence>MGIEKKIASLETFLNRVDFPLQPHSYEAKVVLDVLFEKGGFLNLCDLLFGDFNSKRPSEKEEELSWMDIANAKPNGKIASSIFRLVAPGGRLCHLLEAVSVPAKDFSTRLKSSSKGDVVQESDVNTQSYKFFMPLSTLYTSSYELIGETATTNWYSLSRARCPSMFLIPFWSPPLVTRPDSDSREVLTSLPCYPLPYFVLRMLLYVVRRAERYGVRMVRNPNLDTLGKKIGALLNYVKNSLWNSYSVELPFYHRLLTAYIQYFISTSFIKRTGLNRSLEEVQWFTSDVTAALLLSAPSLLWMRNVRHPGLEIYRIPCKDVVTAALVFRLIPFLTECFLALTRMGQENLFANDSAYSLIVRKDFFNDSIALASWDILSLDLYFYRNTLIALRQSLISLDSFGECKREHYNNTLELWYTMIKPIENMKEISKTYVIHHYEVYSFLLIDVFSMVLKGNFLAFIDVVGAAMWSKCIEVFSMPSLQAVFSEISNYEINSRSNLIDAITQYFTLNWTNEDGSVHVLRLFGDKTLDFAAEVYLAIESRLKLGNLDTLIIAHLEDSLEFLEKAFNGLSSVVQKLRDIRATTHRPSVNSQLESSLVTKKVEHNTKTEKELYFKGIQRSCGFTGPLGLKFATENNVFPGGHNPVMELSYSNEFPFLLSLTRFIDSFIEKILEVYYSAWIPTCSRGHNMWLLSSSKYGCINHPRQSAVWECLLCEEVYGVCCRSNPHGKNGEELIRVENIQCGNNPFCQECFSLFQSNNVVYSSPSSKDMFCSDCSSRPFKKRSSRFLAAYATWAIFFFIALLVVFIYSM</sequence>
<dbReference type="GeneID" id="39982259"/>
<proteinExistence type="predicted"/>
<dbReference type="AlphaFoldDB" id="A0A1X0P5G3"/>
<evidence type="ECO:0000313" key="3">
    <source>
        <dbReference type="Proteomes" id="UP000192257"/>
    </source>
</evidence>
<dbReference type="VEuPathDB" id="TriTrypDB:TM35_000042850"/>
<feature type="transmembrane region" description="Helical" evidence="1">
    <location>
        <begin position="786"/>
        <end position="807"/>
    </location>
</feature>
<keyword evidence="1" id="KW-1133">Transmembrane helix</keyword>
<name>A0A1X0P5G3_9TRYP</name>
<organism evidence="2 3">
    <name type="scientific">Trypanosoma theileri</name>
    <dbReference type="NCBI Taxonomy" id="67003"/>
    <lineage>
        <taxon>Eukaryota</taxon>
        <taxon>Discoba</taxon>
        <taxon>Euglenozoa</taxon>
        <taxon>Kinetoplastea</taxon>
        <taxon>Metakinetoplastina</taxon>
        <taxon>Trypanosomatida</taxon>
        <taxon>Trypanosomatidae</taxon>
        <taxon>Trypanosoma</taxon>
    </lineage>
</organism>
<evidence type="ECO:0008006" key="4">
    <source>
        <dbReference type="Google" id="ProtNLM"/>
    </source>
</evidence>
<protein>
    <recommendedName>
        <fullName evidence="4">Transmembrane protein</fullName>
    </recommendedName>
</protein>
<keyword evidence="1" id="KW-0812">Transmembrane</keyword>
<evidence type="ECO:0000256" key="1">
    <source>
        <dbReference type="SAM" id="Phobius"/>
    </source>
</evidence>
<comment type="caution">
    <text evidence="2">The sequence shown here is derived from an EMBL/GenBank/DDBJ whole genome shotgun (WGS) entry which is preliminary data.</text>
</comment>
<dbReference type="RefSeq" id="XP_028886137.1">
    <property type="nucleotide sequence ID" value="XM_029022479.1"/>
</dbReference>
<dbReference type="EMBL" id="NBCO01000004">
    <property type="protein sequence ID" value="ORC92071.1"/>
    <property type="molecule type" value="Genomic_DNA"/>
</dbReference>
<accession>A0A1X0P5G3</accession>
<keyword evidence="1" id="KW-0472">Membrane</keyword>
<reference evidence="2 3" key="1">
    <citation type="submission" date="2017-03" db="EMBL/GenBank/DDBJ databases">
        <title>An alternative strategy for trypanosome survival in the mammalian bloodstream revealed through genome and transcriptome analysis of the ubiquitous bovine parasite Trypanosoma (Megatrypanum) theileri.</title>
        <authorList>
            <person name="Kelly S."/>
            <person name="Ivens A."/>
            <person name="Mott A."/>
            <person name="O'Neill E."/>
            <person name="Emms D."/>
            <person name="Macleod O."/>
            <person name="Voorheis P."/>
            <person name="Matthews J."/>
            <person name="Matthews K."/>
            <person name="Carrington M."/>
        </authorList>
    </citation>
    <scope>NUCLEOTIDE SEQUENCE [LARGE SCALE GENOMIC DNA]</scope>
    <source>
        <strain evidence="2">Edinburgh</strain>
    </source>
</reference>
<evidence type="ECO:0000313" key="2">
    <source>
        <dbReference type="EMBL" id="ORC92071.1"/>
    </source>
</evidence>
<dbReference type="OrthoDB" id="276726at2759"/>
<gene>
    <name evidence="2" type="ORF">TM35_000042850</name>
</gene>
<dbReference type="Proteomes" id="UP000192257">
    <property type="component" value="Unassembled WGS sequence"/>
</dbReference>